<dbReference type="PANTHER" id="PTHR12783">
    <property type="entry name" value="RALA BINDING PROTEIN 1 RALBP1"/>
    <property type="match status" value="1"/>
</dbReference>
<evidence type="ECO:0000313" key="4">
    <source>
        <dbReference type="Proteomes" id="UP000504633"/>
    </source>
</evidence>
<dbReference type="Gene3D" id="1.10.555.10">
    <property type="entry name" value="Rho GTPase activation protein"/>
    <property type="match status" value="1"/>
</dbReference>
<proteinExistence type="predicted"/>
<accession>A0A6J1LJR3</accession>
<dbReference type="OrthoDB" id="10033734at2759"/>
<feature type="compositionally biased region" description="Basic and acidic residues" evidence="2">
    <location>
        <begin position="96"/>
        <end position="139"/>
    </location>
</feature>
<dbReference type="CTD" id="42484"/>
<dbReference type="InterPro" id="IPR008936">
    <property type="entry name" value="Rho_GTPase_activation_prot"/>
</dbReference>
<feature type="compositionally biased region" description="Basic and acidic residues" evidence="2">
    <location>
        <begin position="20"/>
        <end position="62"/>
    </location>
</feature>
<dbReference type="Pfam" id="PF00620">
    <property type="entry name" value="RhoGAP"/>
    <property type="match status" value="1"/>
</dbReference>
<dbReference type="SMART" id="SM00324">
    <property type="entry name" value="RhoGAP"/>
    <property type="match status" value="1"/>
</dbReference>
<feature type="compositionally biased region" description="Basic and acidic residues" evidence="2">
    <location>
        <begin position="146"/>
        <end position="160"/>
    </location>
</feature>
<keyword evidence="4" id="KW-1185">Reference proteome</keyword>
<feature type="region of interest" description="Disordered" evidence="2">
    <location>
        <begin position="1"/>
        <end position="175"/>
    </location>
</feature>
<dbReference type="GO" id="GO:0031267">
    <property type="term" value="F:small GTPase binding"/>
    <property type="evidence" value="ECO:0007669"/>
    <property type="project" value="InterPro"/>
</dbReference>
<dbReference type="PROSITE" id="PS50238">
    <property type="entry name" value="RHOGAP"/>
    <property type="match status" value="1"/>
</dbReference>
<dbReference type="InterPro" id="IPR039767">
    <property type="entry name" value="RALBP1"/>
</dbReference>
<protein>
    <submittedName>
        <fullName evidence="5">RalA-binding protein 1</fullName>
    </submittedName>
</protein>
<dbReference type="KEGG" id="dhe:111595395"/>
<feature type="domain" description="Rho-GAP" evidence="3">
    <location>
        <begin position="192"/>
        <end position="393"/>
    </location>
</feature>
<keyword evidence="1" id="KW-0343">GTPase activation</keyword>
<dbReference type="GeneID" id="111595395"/>
<feature type="region of interest" description="Disordered" evidence="2">
    <location>
        <begin position="453"/>
        <end position="496"/>
    </location>
</feature>
<evidence type="ECO:0000313" key="5">
    <source>
        <dbReference type="RefSeq" id="XP_023164870.1"/>
    </source>
</evidence>
<dbReference type="InterPro" id="IPR000198">
    <property type="entry name" value="RhoGAP_dom"/>
</dbReference>
<dbReference type="GO" id="GO:0007264">
    <property type="term" value="P:small GTPase-mediated signal transduction"/>
    <property type="evidence" value="ECO:0007669"/>
    <property type="project" value="InterPro"/>
</dbReference>
<feature type="compositionally biased region" description="Polar residues" evidence="2">
    <location>
        <begin position="474"/>
        <end position="486"/>
    </location>
</feature>
<organism evidence="4 5">
    <name type="scientific">Drosophila hydei</name>
    <name type="common">Fruit fly</name>
    <dbReference type="NCBI Taxonomy" id="7224"/>
    <lineage>
        <taxon>Eukaryota</taxon>
        <taxon>Metazoa</taxon>
        <taxon>Ecdysozoa</taxon>
        <taxon>Arthropoda</taxon>
        <taxon>Hexapoda</taxon>
        <taxon>Insecta</taxon>
        <taxon>Pterygota</taxon>
        <taxon>Neoptera</taxon>
        <taxon>Endopterygota</taxon>
        <taxon>Diptera</taxon>
        <taxon>Brachycera</taxon>
        <taxon>Muscomorpha</taxon>
        <taxon>Ephydroidea</taxon>
        <taxon>Drosophilidae</taxon>
        <taxon>Drosophila</taxon>
    </lineage>
</organism>
<dbReference type="AlphaFoldDB" id="A0A6J1LJR3"/>
<feature type="compositionally biased region" description="Acidic residues" evidence="2">
    <location>
        <begin position="1"/>
        <end position="10"/>
    </location>
</feature>
<sequence length="643" mass="74393">MDFDSPEENEFPGLYASEAADAKSKKSKEESDYSEGDHDKHSKKDLLIGRRKDKKDKGKDRGYAALEGESSPEEELDTKSPSKSKKSKTFKFTSSKSKEKREKSRDKEKETKPLEEEPAQKTKDKEREKEKDRHHDEKEHKKKDKERKEKDKKEKFEKKDKKDKKSKQLQQEDGSAVEEVLALGYPIFGVSISLATERSRCHDGIDLPLVVRDCIDYLQQEQSLKCDHIYKVEPIKTRLLHYKRLYNNRDNDASVDDIPTACSLLKLFLRELPEPVLTTDLVARFEEVASHPKVTEQQTELQQLLEQLPKCNRTLLSWILLHFDAVIQQERYNKLNAQSLAMLLSPTLQMSHRLMVVLLCHCANLFPDVKLIKYVPPLTSSSPGLPDNPDDIKTELRKQDSLLTQIHSEMNAGFITKKREEQLWEVQRIITQLKRKLRSSEKKLEKSIDELDSTISAPPARQSAVQPADLKAPTNPSAVPTANASEDTIDSKSVPPHRIAPMQQLDELSIATSPPPIEYTIDKQTGYMLLSKTNPQRDDLLRLQIEYDELMNWQNELKTRILAERNEIFRMKQFYEQEILKPLVAPTISQEQLPSEGDYERIIEHYTRENALLEHKKQMLGTELKEERRACIALQVELRMQQF</sequence>
<dbReference type="GO" id="GO:0005096">
    <property type="term" value="F:GTPase activator activity"/>
    <property type="evidence" value="ECO:0007669"/>
    <property type="project" value="UniProtKB-KW"/>
</dbReference>
<dbReference type="Proteomes" id="UP000504633">
    <property type="component" value="Unplaced"/>
</dbReference>
<gene>
    <name evidence="5" type="primary">LOC111595395</name>
</gene>
<dbReference type="OMA" id="LMHYKRL"/>
<dbReference type="PANTHER" id="PTHR12783:SF5">
    <property type="entry name" value="RALA-BINDING PROTEIN 1"/>
    <property type="match status" value="1"/>
</dbReference>
<dbReference type="Gene3D" id="1.20.58.90">
    <property type="match status" value="1"/>
</dbReference>
<dbReference type="Pfam" id="PF20924">
    <property type="entry name" value="RLIP76_Ral-bd"/>
    <property type="match status" value="1"/>
</dbReference>
<dbReference type="RefSeq" id="XP_023164870.1">
    <property type="nucleotide sequence ID" value="XM_023309102.2"/>
</dbReference>
<evidence type="ECO:0000256" key="2">
    <source>
        <dbReference type="SAM" id="MobiDB-lite"/>
    </source>
</evidence>
<dbReference type="SUPFAM" id="SSF48350">
    <property type="entry name" value="GTPase activation domain, GAP"/>
    <property type="match status" value="1"/>
</dbReference>
<reference evidence="5" key="1">
    <citation type="submission" date="2025-08" db="UniProtKB">
        <authorList>
            <consortium name="RefSeq"/>
        </authorList>
    </citation>
    <scope>IDENTIFICATION</scope>
    <source>
        <strain evidence="5">15085-1641.00</strain>
        <tissue evidence="5">Whole body</tissue>
    </source>
</reference>
<name>A0A6J1LJR3_DROHY</name>
<evidence type="ECO:0000256" key="1">
    <source>
        <dbReference type="ARBA" id="ARBA00022468"/>
    </source>
</evidence>
<dbReference type="InterPro" id="IPR049041">
    <property type="entry name" value="RalBP1-like_Ral-bd"/>
</dbReference>
<evidence type="ECO:0000259" key="3">
    <source>
        <dbReference type="PROSITE" id="PS50238"/>
    </source>
</evidence>
<dbReference type="FunFam" id="1.20.58.90:FF:000001">
    <property type="entry name" value="ralA-binding protein 1"/>
    <property type="match status" value="1"/>
</dbReference>